<dbReference type="GeneID" id="9685307"/>
<evidence type="ECO:0000259" key="1">
    <source>
        <dbReference type="PROSITE" id="PS50206"/>
    </source>
</evidence>
<name>C1MW63_MICPC</name>
<dbReference type="Gene3D" id="3.40.250.10">
    <property type="entry name" value="Rhodanese-like domain"/>
    <property type="match status" value="1"/>
</dbReference>
<proteinExistence type="predicted"/>
<dbReference type="PANTHER" id="PTHR44542:SF14">
    <property type="entry name" value="PROTEIN HIGH ARSENIC CONTENT 1, MITOCHONDRIAL-RELATED"/>
    <property type="match status" value="1"/>
</dbReference>
<accession>C1MW63</accession>
<organism evidence="3">
    <name type="scientific">Micromonas pusilla (strain CCMP1545)</name>
    <name type="common">Picoplanktonic green alga</name>
    <dbReference type="NCBI Taxonomy" id="564608"/>
    <lineage>
        <taxon>Eukaryota</taxon>
        <taxon>Viridiplantae</taxon>
        <taxon>Chlorophyta</taxon>
        <taxon>Mamiellophyceae</taxon>
        <taxon>Mamiellales</taxon>
        <taxon>Mamiellaceae</taxon>
        <taxon>Micromonas</taxon>
    </lineage>
</organism>
<evidence type="ECO:0000313" key="3">
    <source>
        <dbReference type="Proteomes" id="UP000001876"/>
    </source>
</evidence>
<dbReference type="InterPro" id="IPR044684">
    <property type="entry name" value="STR17/STR18/HARC1-like"/>
</dbReference>
<dbReference type="KEGG" id="mpp:MICPUCDRAFT_59640"/>
<keyword evidence="3" id="KW-1185">Reference proteome</keyword>
<dbReference type="PANTHER" id="PTHR44542">
    <property type="entry name" value="THIOSULFATE SULFURTRANSFERASE 18"/>
    <property type="match status" value="1"/>
</dbReference>
<evidence type="ECO:0000313" key="2">
    <source>
        <dbReference type="EMBL" id="EEH56114.1"/>
    </source>
</evidence>
<reference evidence="2 3" key="1">
    <citation type="journal article" date="2009" name="Science">
        <title>Green evolution and dynamic adaptations revealed by genomes of the marine picoeukaryotes Micromonas.</title>
        <authorList>
            <person name="Worden A.Z."/>
            <person name="Lee J.H."/>
            <person name="Mock T."/>
            <person name="Rouze P."/>
            <person name="Simmons M.P."/>
            <person name="Aerts A.L."/>
            <person name="Allen A.E."/>
            <person name="Cuvelier M.L."/>
            <person name="Derelle E."/>
            <person name="Everett M.V."/>
            <person name="Foulon E."/>
            <person name="Grimwood J."/>
            <person name="Gundlach H."/>
            <person name="Henrissat B."/>
            <person name="Napoli C."/>
            <person name="McDonald S.M."/>
            <person name="Parker M.S."/>
            <person name="Rombauts S."/>
            <person name="Salamov A."/>
            <person name="Von Dassow P."/>
            <person name="Badger J.H."/>
            <person name="Coutinho P.M."/>
            <person name="Demir E."/>
            <person name="Dubchak I."/>
            <person name="Gentemann C."/>
            <person name="Eikrem W."/>
            <person name="Gready J.E."/>
            <person name="John U."/>
            <person name="Lanier W."/>
            <person name="Lindquist E.A."/>
            <person name="Lucas S."/>
            <person name="Mayer K.F."/>
            <person name="Moreau H."/>
            <person name="Not F."/>
            <person name="Otillar R."/>
            <person name="Panaud O."/>
            <person name="Pangilinan J."/>
            <person name="Paulsen I."/>
            <person name="Piegu B."/>
            <person name="Poliakov A."/>
            <person name="Robbens S."/>
            <person name="Schmutz J."/>
            <person name="Toulza E."/>
            <person name="Wyss T."/>
            <person name="Zelensky A."/>
            <person name="Zhou K."/>
            <person name="Armbrust E.V."/>
            <person name="Bhattacharya D."/>
            <person name="Goodenough U.W."/>
            <person name="Van de Peer Y."/>
            <person name="Grigoriev I.V."/>
        </authorList>
    </citation>
    <scope>NUCLEOTIDE SEQUENCE [LARGE SCALE GENOMIC DNA]</scope>
    <source>
        <strain evidence="2 3">CCMP1545</strain>
    </source>
</reference>
<dbReference type="Proteomes" id="UP000001876">
    <property type="component" value="Unassembled WGS sequence"/>
</dbReference>
<sequence length="156" mass="16413">MAAALLSSRAVVSVSVRARLVRARVASRHRARATAAYAGRAKRITVHDANDLLASDASVVYLDVRSEGEYKDQHRVGSVNIPVADMQGGAPVPNPKFVESVNAAYPGKTQRFVVGCAARARSLFSSLRRAAAAVAVGAATSRSSTSSNLLESTTPY</sequence>
<gene>
    <name evidence="2" type="ORF">MICPUCDRAFT_59640</name>
</gene>
<dbReference type="InterPro" id="IPR001763">
    <property type="entry name" value="Rhodanese-like_dom"/>
</dbReference>
<dbReference type="InterPro" id="IPR036873">
    <property type="entry name" value="Rhodanese-like_dom_sf"/>
</dbReference>
<dbReference type="Pfam" id="PF00581">
    <property type="entry name" value="Rhodanese"/>
    <property type="match status" value="1"/>
</dbReference>
<dbReference type="STRING" id="564608.C1MW63"/>
<dbReference type="SUPFAM" id="SSF52821">
    <property type="entry name" value="Rhodanese/Cell cycle control phosphatase"/>
    <property type="match status" value="1"/>
</dbReference>
<dbReference type="EMBL" id="GG663741">
    <property type="protein sequence ID" value="EEH56114.1"/>
    <property type="molecule type" value="Genomic_DNA"/>
</dbReference>
<dbReference type="AlphaFoldDB" id="C1MW63"/>
<feature type="domain" description="Rhodanese" evidence="1">
    <location>
        <begin position="55"/>
        <end position="122"/>
    </location>
</feature>
<dbReference type="GO" id="GO:0003824">
    <property type="term" value="F:catalytic activity"/>
    <property type="evidence" value="ECO:0007669"/>
    <property type="project" value="InterPro"/>
</dbReference>
<protein>
    <submittedName>
        <fullName evidence="2">Predicted protein</fullName>
    </submittedName>
</protein>
<dbReference type="PROSITE" id="PS50206">
    <property type="entry name" value="RHODANESE_3"/>
    <property type="match status" value="1"/>
</dbReference>
<dbReference type="OrthoDB" id="566238at2759"/>
<dbReference type="RefSeq" id="XP_003060162.1">
    <property type="nucleotide sequence ID" value="XM_003060116.1"/>
</dbReference>